<dbReference type="Pfam" id="PF07508">
    <property type="entry name" value="Recombinase"/>
    <property type="match status" value="1"/>
</dbReference>
<dbReference type="GO" id="GO:0003677">
    <property type="term" value="F:DNA binding"/>
    <property type="evidence" value="ECO:0007669"/>
    <property type="project" value="InterPro"/>
</dbReference>
<comment type="caution">
    <text evidence="2">The sequence shown here is derived from an EMBL/GenBank/DDBJ whole genome shotgun (WGS) entry which is preliminary data.</text>
</comment>
<gene>
    <name evidence="2" type="ORF">ETE64_25645</name>
</gene>
<reference evidence="2" key="1">
    <citation type="submission" date="2019-01" db="EMBL/GenBank/DDBJ databases">
        <authorList>
            <person name="Lista F."/>
            <person name="Anselmo A."/>
        </authorList>
    </citation>
    <scope>NUCLEOTIDE SEQUENCE</scope>
    <source>
        <strain evidence="2">10S</strain>
    </source>
</reference>
<dbReference type="GO" id="GO:0000150">
    <property type="term" value="F:DNA strand exchange activity"/>
    <property type="evidence" value="ECO:0007669"/>
    <property type="project" value="InterPro"/>
</dbReference>
<dbReference type="AlphaFoldDB" id="A0A483K9B3"/>
<dbReference type="InterPro" id="IPR011109">
    <property type="entry name" value="DNA_bind_recombinase_dom"/>
</dbReference>
<evidence type="ECO:0000313" key="2">
    <source>
        <dbReference type="EMBL" id="TCX60281.1"/>
    </source>
</evidence>
<dbReference type="EMBL" id="SDCM01000082">
    <property type="protein sequence ID" value="TCX60281.1"/>
    <property type="molecule type" value="Genomic_DNA"/>
</dbReference>
<organism evidence="2">
    <name type="scientific">Klebsiella pneumoniae</name>
    <dbReference type="NCBI Taxonomy" id="573"/>
    <lineage>
        <taxon>Bacteria</taxon>
        <taxon>Pseudomonadati</taxon>
        <taxon>Pseudomonadota</taxon>
        <taxon>Gammaproteobacteria</taxon>
        <taxon>Enterobacterales</taxon>
        <taxon>Enterobacteriaceae</taxon>
        <taxon>Klebsiella/Raoultella group</taxon>
        <taxon>Klebsiella</taxon>
        <taxon>Klebsiella pneumoniae complex</taxon>
    </lineage>
</organism>
<protein>
    <recommendedName>
        <fullName evidence="1">Recombinase domain-containing protein</fullName>
    </recommendedName>
</protein>
<evidence type="ECO:0000259" key="1">
    <source>
        <dbReference type="Pfam" id="PF07508"/>
    </source>
</evidence>
<dbReference type="RefSeq" id="WP_023341981.1">
    <property type="nucleotide sequence ID" value="NZ_CAAGZR010000072.1"/>
</dbReference>
<feature type="domain" description="Recombinase" evidence="1">
    <location>
        <begin position="23"/>
        <end position="71"/>
    </location>
</feature>
<proteinExistence type="predicted"/>
<sequence>MTFTYTRPTSEHLTKSRQASAEKYQQAVRPIVEELLTFGYGYQALSNVLNARGIFTPQGKPFNKENVRYLLSVLELSTANQ</sequence>
<accession>A0A483K9B3</accession>
<name>A0A483K9B3_KLEPN</name>